<dbReference type="AlphaFoldDB" id="A0A381TDY3"/>
<keyword evidence="1" id="KW-0378">Hydrolase</keyword>
<evidence type="ECO:0000256" key="2">
    <source>
        <dbReference type="SAM" id="MobiDB-lite"/>
    </source>
</evidence>
<protein>
    <recommendedName>
        <fullName evidence="3">Xaa-Pro dipeptidyl-peptidase C-terminal domain-containing protein</fullName>
    </recommendedName>
</protein>
<dbReference type="Gene3D" id="3.40.50.1820">
    <property type="entry name" value="alpha/beta hydrolase"/>
    <property type="match status" value="1"/>
</dbReference>
<dbReference type="EMBL" id="UINC01004248">
    <property type="protein sequence ID" value="SVA12937.1"/>
    <property type="molecule type" value="Genomic_DNA"/>
</dbReference>
<dbReference type="SUPFAM" id="SSF53474">
    <property type="entry name" value="alpha/beta-Hydrolases"/>
    <property type="match status" value="1"/>
</dbReference>
<dbReference type="InterPro" id="IPR029058">
    <property type="entry name" value="AB_hydrolase_fold"/>
</dbReference>
<dbReference type="Gene3D" id="2.60.120.260">
    <property type="entry name" value="Galactose-binding domain-like"/>
    <property type="match status" value="1"/>
</dbReference>
<feature type="region of interest" description="Disordered" evidence="2">
    <location>
        <begin position="363"/>
        <end position="383"/>
    </location>
</feature>
<dbReference type="PANTHER" id="PTHR43056">
    <property type="entry name" value="PEPTIDASE S9 PROLYL OLIGOPEPTIDASE"/>
    <property type="match status" value="1"/>
</dbReference>
<feature type="domain" description="Xaa-Pro dipeptidyl-peptidase C-terminal" evidence="3">
    <location>
        <begin position="304"/>
        <end position="559"/>
    </location>
</feature>
<dbReference type="InterPro" id="IPR008979">
    <property type="entry name" value="Galactose-bd-like_sf"/>
</dbReference>
<dbReference type="Pfam" id="PF08530">
    <property type="entry name" value="PepX_C"/>
    <property type="match status" value="1"/>
</dbReference>
<dbReference type="Pfam" id="PF02129">
    <property type="entry name" value="Peptidase_S15"/>
    <property type="match status" value="1"/>
</dbReference>
<evidence type="ECO:0000259" key="3">
    <source>
        <dbReference type="SMART" id="SM00939"/>
    </source>
</evidence>
<sequence>MGDGIGGATLWGPHHRSPVDGVVVDRNVAIRMRDGISIRADVYRPEEPGRYPALYAVSPYQKDLAGLPAYPAFLWRETGPIEWYVQQGYVYVLADARGTGASDQGVWEYFGPEEQTDLYDAIEWIADQDWCTGKVGMIGQSYFGMAQWSAAVQAPPSLTCIAPYDAKIDHYRGGQFHGGIPAFGLPIIWSFGVRYNHLNGPPGPESAARLKTDLVQAMLAHPTDDEFWRIRSPYWRLSGSTIPTFSIGSWGKNALHLRGNLIGYELTSGPKKLLVEEAGQPVRLGAVRAQQDFERPEFHEKVLLPWYDYWLKGLDTGVMDGATVTTFVSGIDEYVAWREWPPEEIEYSNLYLRRGPSGAVVSLNDGSLSQEPPRDGEGGTTYSYPRQEWHLGPVEFKPDGSSDPTSQVLTWTTEPLEQDVMIAGPIAMVLYASSDQPDTDFFVKLWDQVPSGAGENRRDVLLARGWLRASHRDLDESRSTIGRPFHPHRDPRPIEPGKVYRFDIEVWPIAHVFMTGHRIRLHLTNGDSSVTDGNYSHFYGIKFGSDTIVHDADHPSHVLLPIIPR</sequence>
<dbReference type="GO" id="GO:0008239">
    <property type="term" value="F:dipeptidyl-peptidase activity"/>
    <property type="evidence" value="ECO:0007669"/>
    <property type="project" value="InterPro"/>
</dbReference>
<proteinExistence type="predicted"/>
<organism evidence="4">
    <name type="scientific">marine metagenome</name>
    <dbReference type="NCBI Taxonomy" id="408172"/>
    <lineage>
        <taxon>unclassified sequences</taxon>
        <taxon>metagenomes</taxon>
        <taxon>ecological metagenomes</taxon>
    </lineage>
</organism>
<evidence type="ECO:0000313" key="4">
    <source>
        <dbReference type="EMBL" id="SVA12937.1"/>
    </source>
</evidence>
<dbReference type="PANTHER" id="PTHR43056:SF10">
    <property type="entry name" value="COCE_NOND FAMILY, PUTATIVE (AFU_ORTHOLOGUE AFUA_7G00600)-RELATED"/>
    <property type="match status" value="1"/>
</dbReference>
<gene>
    <name evidence="4" type="ORF">METZ01_LOCUS65791</name>
</gene>
<dbReference type="InterPro" id="IPR050585">
    <property type="entry name" value="Xaa-Pro_dipeptidyl-ppase/CocE"/>
</dbReference>
<evidence type="ECO:0000256" key="1">
    <source>
        <dbReference type="ARBA" id="ARBA00022801"/>
    </source>
</evidence>
<dbReference type="SMART" id="SM00939">
    <property type="entry name" value="PepX_C"/>
    <property type="match status" value="1"/>
</dbReference>
<name>A0A381TDY3_9ZZZZ</name>
<dbReference type="InterPro" id="IPR000383">
    <property type="entry name" value="Xaa-Pro-like_dom"/>
</dbReference>
<reference evidence="4" key="1">
    <citation type="submission" date="2018-05" db="EMBL/GenBank/DDBJ databases">
        <authorList>
            <person name="Lanie J.A."/>
            <person name="Ng W.-L."/>
            <person name="Kazmierczak K.M."/>
            <person name="Andrzejewski T.M."/>
            <person name="Davidsen T.M."/>
            <person name="Wayne K.J."/>
            <person name="Tettelin H."/>
            <person name="Glass J.I."/>
            <person name="Rusch D."/>
            <person name="Podicherti R."/>
            <person name="Tsui H.-C.T."/>
            <person name="Winkler M.E."/>
        </authorList>
    </citation>
    <scope>NUCLEOTIDE SEQUENCE</scope>
</reference>
<dbReference type="NCBIfam" id="TIGR00976">
    <property type="entry name" value="CocE_NonD"/>
    <property type="match status" value="2"/>
</dbReference>
<dbReference type="SUPFAM" id="SSF49785">
    <property type="entry name" value="Galactose-binding domain-like"/>
    <property type="match status" value="1"/>
</dbReference>
<dbReference type="InterPro" id="IPR005674">
    <property type="entry name" value="CocE/Ser_esterase"/>
</dbReference>
<dbReference type="InterPro" id="IPR013736">
    <property type="entry name" value="Xaa-Pro_dipept_C"/>
</dbReference>
<accession>A0A381TDY3</accession>
<dbReference type="Gene3D" id="1.10.3020.20">
    <property type="match status" value="1"/>
</dbReference>